<keyword evidence="10" id="KW-1185">Reference proteome</keyword>
<accession>A0ABS0XTQ6</accession>
<evidence type="ECO:0000256" key="1">
    <source>
        <dbReference type="ARBA" id="ARBA00004442"/>
    </source>
</evidence>
<evidence type="ECO:0000313" key="9">
    <source>
        <dbReference type="EMBL" id="MBJ6123429.1"/>
    </source>
</evidence>
<evidence type="ECO:0000256" key="3">
    <source>
        <dbReference type="ARBA" id="ARBA00023237"/>
    </source>
</evidence>
<dbReference type="InterPro" id="IPR000531">
    <property type="entry name" value="Beta-barrel_TonB"/>
</dbReference>
<feature type="compositionally biased region" description="Low complexity" evidence="5">
    <location>
        <begin position="28"/>
        <end position="39"/>
    </location>
</feature>
<dbReference type="PANTHER" id="PTHR40980">
    <property type="entry name" value="PLUG DOMAIN-CONTAINING PROTEIN"/>
    <property type="match status" value="1"/>
</dbReference>
<dbReference type="PANTHER" id="PTHR40980:SF3">
    <property type="entry name" value="TONB-DEPENDENT RECEPTOR-LIKE BETA-BARREL DOMAIN-CONTAINING PROTEIN"/>
    <property type="match status" value="1"/>
</dbReference>
<keyword evidence="4" id="KW-0798">TonB box</keyword>
<proteinExistence type="inferred from homology"/>
<keyword evidence="9" id="KW-0675">Receptor</keyword>
<feature type="domain" description="TonB-dependent receptor plug" evidence="8">
    <location>
        <begin position="66"/>
        <end position="167"/>
    </location>
</feature>
<protein>
    <submittedName>
        <fullName evidence="9">TonB-dependent receptor</fullName>
    </submittedName>
</protein>
<sequence>MKNSMFLCTTAMVFVVAATVPAAAQTVPPAAPSATVDPASSEAQAEDTDIIVTGVRASLASAQNIKRNADSIVDSIVAEDIGKLPDNNATEALQRVTGVQVSRDVGEGGNIAIRGLPQVQTNINGRQTFTAGAGRSFNLQDLPAELIARIDVFKSPTADLIEGGLGGSVDIRTRRPMDFAGFTASATLRNNYADSVKKSAPSASLLLSNRWETGIGEIGLLGAVSYQERKYRQDLNSTGAPLPRNDAIAGQSVFAPNGANQVLVVGKRERIGGNVALQWRPTPELEMLLEGQYQRFKTTQDQFNANVTTAGTTVIGGSAALFSGTNNAQQISYANVPIVVGGTARDFKDENKSIALNTRWSRGAFTLVSDAIYTESTNDLFYTELDLTTRLPVFSQNLGSNPPSTTAPGFDLANLAGYTVAGLTRNENHFIGNEKAFRVDGTYDVGSFIKSIQTGFRYSQREIEQRDPLRYVGRTTRTNPALYPGLFQANGFNDFYAIEAPSGNFLRNYPYAATGPLRNQFADVLSQLGLTGALAPTPTAINARLAAFSADEENYAAYALARFDVDVGIPIDGNVGVRWVKTVLSISGNQLQTTRNAQGVLTPVVPNIVEPVTVDSSYDNWLPSGNIRARLTDKLQFRLAGSRTLTRPDFNQLSPALTVVPGQLAASQGNPQLSPILSTNADASLEWYFGRSSSIYAAGFYKRVKGFIFTRSTPNVTIGGLPGYTLSQPENAGTGTVKGAEIGYQQFFDFLPGALSGLGVQANYTYADSSAPTSLVGFTASLPQLSKHSYNLTGIYEKSGISARVAYNYRSDFLSSILAGAFTPPGGSTVSYVFPVKTAGYGWLDASLNYDVNERLTLSVDAQNLLRTQIRQFYETPTRPGQYTVDDTQYMVGVRIKL</sequence>
<comment type="subcellular location">
    <subcellularLocation>
        <location evidence="1 4">Cell outer membrane</location>
    </subcellularLocation>
</comment>
<dbReference type="InterPro" id="IPR037066">
    <property type="entry name" value="Plug_dom_sf"/>
</dbReference>
<dbReference type="InterPro" id="IPR010104">
    <property type="entry name" value="TonB_rcpt_bac"/>
</dbReference>
<dbReference type="RefSeq" id="WP_199040842.1">
    <property type="nucleotide sequence ID" value="NZ_JAELXS010000012.1"/>
</dbReference>
<feature type="region of interest" description="Disordered" evidence="5">
    <location>
        <begin position="28"/>
        <end position="47"/>
    </location>
</feature>
<dbReference type="Gene3D" id="2.40.170.20">
    <property type="entry name" value="TonB-dependent receptor, beta-barrel domain"/>
    <property type="match status" value="1"/>
</dbReference>
<evidence type="ECO:0000256" key="5">
    <source>
        <dbReference type="SAM" id="MobiDB-lite"/>
    </source>
</evidence>
<dbReference type="InterPro" id="IPR012910">
    <property type="entry name" value="Plug_dom"/>
</dbReference>
<evidence type="ECO:0000313" key="10">
    <source>
        <dbReference type="Proteomes" id="UP000640426"/>
    </source>
</evidence>
<feature type="domain" description="TonB-dependent receptor-like beta-barrel" evidence="7">
    <location>
        <begin position="395"/>
        <end position="865"/>
    </location>
</feature>
<evidence type="ECO:0000256" key="6">
    <source>
        <dbReference type="SAM" id="SignalP"/>
    </source>
</evidence>
<comment type="caution">
    <text evidence="9">The sequence shown here is derived from an EMBL/GenBank/DDBJ whole genome shotgun (WGS) entry which is preliminary data.</text>
</comment>
<dbReference type="Pfam" id="PF07715">
    <property type="entry name" value="Plug"/>
    <property type="match status" value="1"/>
</dbReference>
<feature type="signal peptide" evidence="6">
    <location>
        <begin position="1"/>
        <end position="24"/>
    </location>
</feature>
<gene>
    <name evidence="9" type="ORF">JAO74_16705</name>
</gene>
<dbReference type="NCBIfam" id="TIGR01782">
    <property type="entry name" value="TonB-Xanth-Caul"/>
    <property type="match status" value="1"/>
</dbReference>
<evidence type="ECO:0000256" key="2">
    <source>
        <dbReference type="ARBA" id="ARBA00023136"/>
    </source>
</evidence>
<dbReference type="Gene3D" id="2.170.130.10">
    <property type="entry name" value="TonB-dependent receptor, plug domain"/>
    <property type="match status" value="1"/>
</dbReference>
<evidence type="ECO:0000259" key="7">
    <source>
        <dbReference type="Pfam" id="PF00593"/>
    </source>
</evidence>
<keyword evidence="2 4" id="KW-0472">Membrane</keyword>
<evidence type="ECO:0000259" key="8">
    <source>
        <dbReference type="Pfam" id="PF07715"/>
    </source>
</evidence>
<keyword evidence="3" id="KW-0998">Cell outer membrane</keyword>
<keyword evidence="6" id="KW-0732">Signal</keyword>
<organism evidence="9 10">
    <name type="scientific">Sphingomonas mollis</name>
    <dbReference type="NCBI Taxonomy" id="2795726"/>
    <lineage>
        <taxon>Bacteria</taxon>
        <taxon>Pseudomonadati</taxon>
        <taxon>Pseudomonadota</taxon>
        <taxon>Alphaproteobacteria</taxon>
        <taxon>Sphingomonadales</taxon>
        <taxon>Sphingomonadaceae</taxon>
        <taxon>Sphingomonas</taxon>
    </lineage>
</organism>
<name>A0ABS0XTQ6_9SPHN</name>
<dbReference type="Proteomes" id="UP000640426">
    <property type="component" value="Unassembled WGS sequence"/>
</dbReference>
<reference evidence="10" key="1">
    <citation type="submission" date="2020-12" db="EMBL/GenBank/DDBJ databases">
        <title>Hymenobacter sp.</title>
        <authorList>
            <person name="Kim M.K."/>
        </authorList>
    </citation>
    <scope>NUCLEOTIDE SEQUENCE [LARGE SCALE GENOMIC DNA]</scope>
    <source>
        <strain evidence="10">BT553</strain>
    </source>
</reference>
<comment type="similarity">
    <text evidence="4">Belongs to the TonB-dependent receptor family.</text>
</comment>
<dbReference type="Pfam" id="PF00593">
    <property type="entry name" value="TonB_dep_Rec_b-barrel"/>
    <property type="match status" value="1"/>
</dbReference>
<dbReference type="EMBL" id="JAELXS010000012">
    <property type="protein sequence ID" value="MBJ6123429.1"/>
    <property type="molecule type" value="Genomic_DNA"/>
</dbReference>
<evidence type="ECO:0000256" key="4">
    <source>
        <dbReference type="RuleBase" id="RU003357"/>
    </source>
</evidence>
<dbReference type="CDD" id="cd01347">
    <property type="entry name" value="ligand_gated_channel"/>
    <property type="match status" value="1"/>
</dbReference>
<dbReference type="SUPFAM" id="SSF56935">
    <property type="entry name" value="Porins"/>
    <property type="match status" value="1"/>
</dbReference>
<feature type="chain" id="PRO_5046148375" evidence="6">
    <location>
        <begin position="25"/>
        <end position="898"/>
    </location>
</feature>
<dbReference type="InterPro" id="IPR036942">
    <property type="entry name" value="Beta-barrel_TonB_sf"/>
</dbReference>